<organism evidence="2 3">
    <name type="scientific">Erythroxylum novogranatense</name>
    <dbReference type="NCBI Taxonomy" id="1862640"/>
    <lineage>
        <taxon>Eukaryota</taxon>
        <taxon>Viridiplantae</taxon>
        <taxon>Streptophyta</taxon>
        <taxon>Embryophyta</taxon>
        <taxon>Tracheophyta</taxon>
        <taxon>Spermatophyta</taxon>
        <taxon>Magnoliopsida</taxon>
        <taxon>eudicotyledons</taxon>
        <taxon>Gunneridae</taxon>
        <taxon>Pentapetalae</taxon>
        <taxon>rosids</taxon>
        <taxon>fabids</taxon>
        <taxon>Malpighiales</taxon>
        <taxon>Erythroxylaceae</taxon>
        <taxon>Erythroxylum</taxon>
    </lineage>
</organism>
<gene>
    <name evidence="2" type="ORF">K2173_012969</name>
</gene>
<feature type="region of interest" description="Disordered" evidence="1">
    <location>
        <begin position="52"/>
        <end position="80"/>
    </location>
</feature>
<dbReference type="PANTHER" id="PTHR33783">
    <property type="entry name" value="PROTEIN HAIKU1"/>
    <property type="match status" value="1"/>
</dbReference>
<dbReference type="Proteomes" id="UP001159364">
    <property type="component" value="Unassembled WGS sequence"/>
</dbReference>
<evidence type="ECO:0000313" key="2">
    <source>
        <dbReference type="EMBL" id="KAJ8747839.1"/>
    </source>
</evidence>
<proteinExistence type="predicted"/>
<keyword evidence="3" id="KW-1185">Reference proteome</keyword>
<dbReference type="InterPro" id="IPR039612">
    <property type="entry name" value="VQ_5/9/14"/>
</dbReference>
<feature type="compositionally biased region" description="Low complexity" evidence="1">
    <location>
        <begin position="65"/>
        <end position="78"/>
    </location>
</feature>
<name>A0AAV8S700_9ROSI</name>
<evidence type="ECO:0000313" key="3">
    <source>
        <dbReference type="Proteomes" id="UP001159364"/>
    </source>
</evidence>
<reference evidence="2 3" key="1">
    <citation type="submission" date="2021-09" db="EMBL/GenBank/DDBJ databases">
        <title>Genomic insights and catalytic innovation underlie evolution of tropane alkaloids biosynthesis.</title>
        <authorList>
            <person name="Wang Y.-J."/>
            <person name="Tian T."/>
            <person name="Huang J.-P."/>
            <person name="Huang S.-X."/>
        </authorList>
    </citation>
    <scope>NUCLEOTIDE SEQUENCE [LARGE SCALE GENOMIC DNA]</scope>
    <source>
        <strain evidence="2">KIB-2018</strain>
        <tissue evidence="2">Leaf</tissue>
    </source>
</reference>
<dbReference type="EMBL" id="JAIWQS010000066">
    <property type="protein sequence ID" value="KAJ8747839.1"/>
    <property type="molecule type" value="Genomic_DNA"/>
</dbReference>
<dbReference type="PANTHER" id="PTHR33783:SF4">
    <property type="entry name" value="VQ MOTIF-CONTAINING PROTEIN 9"/>
    <property type="match status" value="1"/>
</dbReference>
<comment type="caution">
    <text evidence="2">The sequence shown here is derived from an EMBL/GenBank/DDBJ whole genome shotgun (WGS) entry which is preliminary data.</text>
</comment>
<protein>
    <submittedName>
        <fullName evidence="2">Uncharacterized protein</fullName>
    </submittedName>
</protein>
<accession>A0AAV8S700</accession>
<dbReference type="AlphaFoldDB" id="A0AAV8S700"/>
<evidence type="ECO:0000256" key="1">
    <source>
        <dbReference type="SAM" id="MobiDB-lite"/>
    </source>
</evidence>
<sequence>MPPSPLLPFLVVHEAAESSISTYIRYLQSLNPTIDSKKQFVGLSSLAPLVSPRWNNLGPPPPPQQQQSQQEVSSLQSSGMVQSHTPLELLTSPLQFGCLNSPRSQYPLLSPCMLLSPSSFPLSPTLLVPSPTWRGL</sequence>